<dbReference type="Pfam" id="PF25846">
    <property type="entry name" value="YmzB"/>
    <property type="match status" value="1"/>
</dbReference>
<protein>
    <submittedName>
        <fullName evidence="1">Uncharacterized protein</fullName>
    </submittedName>
</protein>
<proteinExistence type="predicted"/>
<dbReference type="EMBL" id="BMDD01000005">
    <property type="protein sequence ID" value="GGH84376.1"/>
    <property type="molecule type" value="Genomic_DNA"/>
</dbReference>
<organism evidence="1 2">
    <name type="scientific">Saccharibacillus endophyticus</name>
    <dbReference type="NCBI Taxonomy" id="2060666"/>
    <lineage>
        <taxon>Bacteria</taxon>
        <taxon>Bacillati</taxon>
        <taxon>Bacillota</taxon>
        <taxon>Bacilli</taxon>
        <taxon>Bacillales</taxon>
        <taxon>Paenibacillaceae</taxon>
        <taxon>Saccharibacillus</taxon>
    </lineage>
</organism>
<accession>A0ABQ2A1J2</accession>
<sequence length="126" mass="14347">MHQASSNERVVTMEKQIQALNEWLADKTGQTLKIEKQESGDTDIVHFELREIGEREQDNPVDDYLERAFLLHGSGSIVNGDGESVPLPGDTYEIVLNELEIRKQDENQLSLKNDRAEYTLSINLPH</sequence>
<evidence type="ECO:0000313" key="2">
    <source>
        <dbReference type="Proteomes" id="UP000605427"/>
    </source>
</evidence>
<reference evidence="2" key="1">
    <citation type="journal article" date="2019" name="Int. J. Syst. Evol. Microbiol.">
        <title>The Global Catalogue of Microorganisms (GCM) 10K type strain sequencing project: providing services to taxonomists for standard genome sequencing and annotation.</title>
        <authorList>
            <consortium name="The Broad Institute Genomics Platform"/>
            <consortium name="The Broad Institute Genome Sequencing Center for Infectious Disease"/>
            <person name="Wu L."/>
            <person name="Ma J."/>
        </authorList>
    </citation>
    <scope>NUCLEOTIDE SEQUENCE [LARGE SCALE GENOMIC DNA]</scope>
    <source>
        <strain evidence="2">CCM 8702</strain>
    </source>
</reference>
<keyword evidence="2" id="KW-1185">Reference proteome</keyword>
<comment type="caution">
    <text evidence="1">The sequence shown here is derived from an EMBL/GenBank/DDBJ whole genome shotgun (WGS) entry which is preliminary data.</text>
</comment>
<evidence type="ECO:0000313" key="1">
    <source>
        <dbReference type="EMBL" id="GGH84376.1"/>
    </source>
</evidence>
<gene>
    <name evidence="1" type="ORF">GCM10007362_39290</name>
</gene>
<name>A0ABQ2A1J2_9BACL</name>
<dbReference type="InterPro" id="IPR058926">
    <property type="entry name" value="YmzB-like"/>
</dbReference>
<dbReference type="Proteomes" id="UP000605427">
    <property type="component" value="Unassembled WGS sequence"/>
</dbReference>